<dbReference type="SUPFAM" id="SSF48403">
    <property type="entry name" value="Ankyrin repeat"/>
    <property type="match status" value="1"/>
</dbReference>
<sequence length="1560" mass="154689">MEQFYAQHALGPARAVPARPVLWRLFPRCVRTSLGEVCLAAEVTLGVAPSQCTVSACKGGRPLPARLEFLSDRAAAGGEADDQSIRRGRAATGMASPDTRSRAARNVLSALRPQRADSELVLIWLQPGAAPGLVLIELHAFAPGVPAAAATAAAHGPPDSALGAAAPANRRHAGLAQSSPVGLGALALGPGLSRNLEVHAISGPGQLQALLAGGIGLDASNPAAAAAGLLGGSACRSSGALSVVVVPDTGMEAEVCALLAQQYQQTPLPVSDDDAPSPTAAAALGASGSLTRVPPPPPSLHSWAGIDGPDVASAANSGSESGRTVGVAAAAALGLERNEGSGSDDAPQRRLQVPPAEGPGPGGSGGYVGPGGPASCALGVEVEGDEDREDARARERFLWDLGAWLERCTHAANSISHAPSEVSGLEAAAAGGQAAVPARSALAEAEAAAEAQLQALSFSGRQPPPPPTATATVPTGSGGGMQLPPRTLAGLHDPPPGSASAAAMAPQGPLTPVNPAGGEGARPDFAAGREVPRLPRGALELLGFACSRGWPSTSTHLVLGLMDLGHSMSKINSAVQAAYGWSALHLAAASGSAELVAMTGLWRSYSAYAASATVREEWRAMMATPGPGGLTPLHLAAVLPSPATAALDLLTALPAETLAAWFGAAARDGCTPAHYALRAGNSHLNDHALLGLATGAAGLDLDLAGPSFGPGEGPDDGAAAGGLREVLPYAPEALGTGYPSFTASESADTDDRAGSSSGGGSGSGAGGNGNGTGGAASPGLGTWRSPAGSAGASLEALPLAEGSGSGLQVPGPSAFVPSPGGARSLTEARRAAAERYAAAAAAAASAAALGAAGPPSPWLSSPHFHRLSCGSATSEPPASGEGGGGAWFQDSHGSRLSRVLGQHVAGMYPQPPTANRSNGGGGGTAFWGSQPLPDSSGSEESNHGPGAARAESPWAPEPWLAQRGSWPDPTQLVAGLLDRVSPVTSAHGLSSSPVPGPRASPQRLTAAGSPLPQPSQARGTVGIPGAGALLPEARPLPPGLLLSPQEQLASVRQQIAIIQQHERQHRPFRIPGPGGPTRTYVPPTMLHPTSPARPGHVAPAPTSSAAAAAAAGLPPHPPTRRPDEAGVRSGPSRRMLDALVHPAVQQAVQAEVEASMGLIQERLQAQIALMQSGANGGNGTGSGDGGRWPGSGPGPGPAAGPALGPPGPAFAVPLRLHHSVQPQPAAPAELVVAASGGAGHGEAQAAASGRGAAVLTQHARAAAPCGEIEPTTDAEADSERVDLDLAPGSCLTAAVPDMALEQLRSTAADRSRMTAVAALSLGAACVALAAQWLWRQAPASPSSPASPPPLPALCWTALAAALGLLALLSWQNGWGRADADAGDAPPTIHQVCSRPADAAPPCPARQPLQPAPTAPITASVQGSTLVPVLQALPVRGPAAAPDSGLPDRLPDSGRPDGLPDVVSASALDEVPTLWPGALSSLDGMWVSAAAARGASGSRSEGGVVSVGGHLLAAVGPANAALGSGFGLALEPDVDLQDSDDQMRRRTTVANGGISSMRRIG</sequence>
<feature type="region of interest" description="Disordered" evidence="1">
    <location>
        <begin position="458"/>
        <end position="509"/>
    </location>
</feature>
<dbReference type="EMBL" id="JAEHOE010000025">
    <property type="protein sequence ID" value="KAG2495305.1"/>
    <property type="molecule type" value="Genomic_DNA"/>
</dbReference>
<accession>A0A835YAG2</accession>
<dbReference type="OrthoDB" id="552173at2759"/>
<reference evidence="2" key="1">
    <citation type="journal article" date="2020" name="bioRxiv">
        <title>Comparative genomics of Chlamydomonas.</title>
        <authorList>
            <person name="Craig R.J."/>
            <person name="Hasan A.R."/>
            <person name="Ness R.W."/>
            <person name="Keightley P.D."/>
        </authorList>
    </citation>
    <scope>NUCLEOTIDE SEQUENCE</scope>
    <source>
        <strain evidence="2">CCAP 11/70</strain>
    </source>
</reference>
<dbReference type="Gene3D" id="1.25.40.20">
    <property type="entry name" value="Ankyrin repeat-containing domain"/>
    <property type="match status" value="1"/>
</dbReference>
<proteinExistence type="predicted"/>
<feature type="region of interest" description="Disordered" evidence="1">
    <location>
        <begin position="737"/>
        <end position="790"/>
    </location>
</feature>
<protein>
    <submittedName>
        <fullName evidence="2">Uncharacterized protein</fullName>
    </submittedName>
</protein>
<evidence type="ECO:0000256" key="1">
    <source>
        <dbReference type="SAM" id="MobiDB-lite"/>
    </source>
</evidence>
<feature type="region of interest" description="Disordered" evidence="1">
    <location>
        <begin position="905"/>
        <end position="953"/>
    </location>
</feature>
<organism evidence="2 3">
    <name type="scientific">Edaphochlamys debaryana</name>
    <dbReference type="NCBI Taxonomy" id="47281"/>
    <lineage>
        <taxon>Eukaryota</taxon>
        <taxon>Viridiplantae</taxon>
        <taxon>Chlorophyta</taxon>
        <taxon>core chlorophytes</taxon>
        <taxon>Chlorophyceae</taxon>
        <taxon>CS clade</taxon>
        <taxon>Chlamydomonadales</taxon>
        <taxon>Chlamydomonadales incertae sedis</taxon>
        <taxon>Edaphochlamys</taxon>
    </lineage>
</organism>
<feature type="region of interest" description="Disordered" evidence="1">
    <location>
        <begin position="287"/>
        <end position="321"/>
    </location>
</feature>
<feature type="region of interest" description="Disordered" evidence="1">
    <location>
        <begin position="336"/>
        <end position="373"/>
    </location>
</feature>
<comment type="caution">
    <text evidence="2">The sequence shown here is derived from an EMBL/GenBank/DDBJ whole genome shotgun (WGS) entry which is preliminary data.</text>
</comment>
<feature type="region of interest" description="Disordered" evidence="1">
    <location>
        <begin position="1088"/>
        <end position="1131"/>
    </location>
</feature>
<feature type="compositionally biased region" description="Polar residues" evidence="1">
    <location>
        <begin position="984"/>
        <end position="993"/>
    </location>
</feature>
<feature type="compositionally biased region" description="Low complexity" evidence="1">
    <location>
        <begin position="1098"/>
        <end position="1113"/>
    </location>
</feature>
<dbReference type="InterPro" id="IPR036770">
    <property type="entry name" value="Ankyrin_rpt-contain_sf"/>
</dbReference>
<feature type="compositionally biased region" description="Pro residues" evidence="1">
    <location>
        <begin position="1398"/>
        <end position="1413"/>
    </location>
</feature>
<feature type="compositionally biased region" description="Low complexity" evidence="1">
    <location>
        <begin position="498"/>
        <end position="508"/>
    </location>
</feature>
<name>A0A835YAG2_9CHLO</name>
<feature type="region of interest" description="Disordered" evidence="1">
    <location>
        <begin position="984"/>
        <end position="1030"/>
    </location>
</feature>
<feature type="region of interest" description="Disordered" evidence="1">
    <location>
        <begin position="868"/>
        <end position="891"/>
    </location>
</feature>
<feature type="region of interest" description="Disordered" evidence="1">
    <location>
        <begin position="1174"/>
        <end position="1212"/>
    </location>
</feature>
<feature type="region of interest" description="Disordered" evidence="1">
    <location>
        <begin position="1380"/>
        <end position="1415"/>
    </location>
</feature>
<feature type="compositionally biased region" description="Gly residues" evidence="1">
    <location>
        <begin position="756"/>
        <end position="776"/>
    </location>
</feature>
<feature type="compositionally biased region" description="Pro residues" evidence="1">
    <location>
        <begin position="1192"/>
        <end position="1208"/>
    </location>
</feature>
<feature type="compositionally biased region" description="Gly residues" evidence="1">
    <location>
        <begin position="359"/>
        <end position="372"/>
    </location>
</feature>
<evidence type="ECO:0000313" key="3">
    <source>
        <dbReference type="Proteomes" id="UP000612055"/>
    </source>
</evidence>
<feature type="region of interest" description="Disordered" evidence="1">
    <location>
        <begin position="1437"/>
        <end position="1461"/>
    </location>
</feature>
<feature type="region of interest" description="Disordered" evidence="1">
    <location>
        <begin position="802"/>
        <end position="822"/>
    </location>
</feature>
<gene>
    <name evidence="2" type="ORF">HYH03_006577</name>
</gene>
<keyword evidence="3" id="KW-1185">Reference proteome</keyword>
<feature type="compositionally biased region" description="Gly residues" evidence="1">
    <location>
        <begin position="1174"/>
        <end position="1191"/>
    </location>
</feature>
<dbReference type="Proteomes" id="UP000612055">
    <property type="component" value="Unassembled WGS sequence"/>
</dbReference>
<evidence type="ECO:0000313" key="2">
    <source>
        <dbReference type="EMBL" id="KAG2495305.1"/>
    </source>
</evidence>